<dbReference type="Pfam" id="PF13646">
    <property type="entry name" value="HEAT_2"/>
    <property type="match status" value="1"/>
</dbReference>
<sequence>MKKLILVAIVIFLLYPLSIFAQDDYTGVINTLRDKDPNNRVAAANILGLNGVKTAVWALIQTLNDENEPVRIAALKALEQITHIEQSPGLDYKKWMEWWETSGKSIYSIEALKDQKFKLLEDGIKKLGGDIELLKKEQGIKLSEDPTKKLSEYLKQFEDSVKKLSEDIDTLKRDPRVKLLEDSTKKLSEDIETLKKEGGIKPLEDSIKKLTEYIETLKEQIKPLENSAKELTEEQKRIKSESVNIEGRIRGVESRIQLYMAAIAVVAILFILVTIYFTGVASSRLKSWKETIKQAEFYIKESEEITKRTDKILDELEGKRAEIMEFVSKVKEESQSDVERFSELLETNLEHKMRETMMGLREKAEKEVEQTLGELKTQVEHEIKRIMADYKDKNEKDFKTREAEFTREVEVNLLFIEASFYFMNGKPAEALKHYNKLLAIKPNHYVAWTNKGTILRELGRYEEAIDSFNKASELAPDDSSIYYNVAATYAKMRRKDKMLVNLTRAFQNDGEYKDEAINDISFREYWNDPAFRNLTEV</sequence>
<keyword evidence="1" id="KW-0677">Repeat</keyword>
<keyword evidence="5" id="KW-0472">Membrane</keyword>
<reference evidence="7 8" key="1">
    <citation type="journal article" date="2016" name="Nat. Commun.">
        <title>Thousands of microbial genomes shed light on interconnected biogeochemical processes in an aquifer system.</title>
        <authorList>
            <person name="Anantharaman K."/>
            <person name="Brown C.T."/>
            <person name="Hug L.A."/>
            <person name="Sharon I."/>
            <person name="Castelle C.J."/>
            <person name="Probst A.J."/>
            <person name="Thomas B.C."/>
            <person name="Singh A."/>
            <person name="Wilkins M.J."/>
            <person name="Karaoz U."/>
            <person name="Brodie E.L."/>
            <person name="Williams K.H."/>
            <person name="Hubbard S.S."/>
            <person name="Banfield J.F."/>
        </authorList>
    </citation>
    <scope>NUCLEOTIDE SEQUENCE [LARGE SCALE GENOMIC DNA]</scope>
</reference>
<evidence type="ECO:0000256" key="4">
    <source>
        <dbReference type="SAM" id="Coils"/>
    </source>
</evidence>
<dbReference type="Gene3D" id="1.25.10.10">
    <property type="entry name" value="Leucine-rich Repeat Variant"/>
    <property type="match status" value="1"/>
</dbReference>
<evidence type="ECO:0000256" key="2">
    <source>
        <dbReference type="ARBA" id="ARBA00022803"/>
    </source>
</evidence>
<name>A0A1F7RVP3_9BACT</name>
<protein>
    <submittedName>
        <fullName evidence="7">Uncharacterized protein</fullName>
    </submittedName>
</protein>
<feature type="repeat" description="TPR" evidence="3">
    <location>
        <begin position="445"/>
        <end position="478"/>
    </location>
</feature>
<evidence type="ECO:0000313" key="7">
    <source>
        <dbReference type="EMBL" id="OGL45626.1"/>
    </source>
</evidence>
<dbReference type="Proteomes" id="UP000178797">
    <property type="component" value="Unassembled WGS sequence"/>
</dbReference>
<dbReference type="InterPro" id="IPR050498">
    <property type="entry name" value="Ycf3"/>
</dbReference>
<keyword evidence="5" id="KW-1133">Transmembrane helix</keyword>
<comment type="caution">
    <text evidence="7">The sequence shown here is derived from an EMBL/GenBank/DDBJ whole genome shotgun (WGS) entry which is preliminary data.</text>
</comment>
<keyword evidence="6" id="KW-0732">Signal</keyword>
<dbReference type="PROSITE" id="PS50005">
    <property type="entry name" value="TPR"/>
    <property type="match status" value="2"/>
</dbReference>
<dbReference type="NCBIfam" id="NF047558">
    <property type="entry name" value="TPR_END_plus"/>
    <property type="match status" value="1"/>
</dbReference>
<keyword evidence="5" id="KW-0812">Transmembrane</keyword>
<evidence type="ECO:0000256" key="5">
    <source>
        <dbReference type="SAM" id="Phobius"/>
    </source>
</evidence>
<keyword evidence="4" id="KW-0175">Coiled coil</keyword>
<dbReference type="InterPro" id="IPR016024">
    <property type="entry name" value="ARM-type_fold"/>
</dbReference>
<dbReference type="PROSITE" id="PS50293">
    <property type="entry name" value="TPR_REGION"/>
    <property type="match status" value="1"/>
</dbReference>
<accession>A0A1F7RVP3</accession>
<dbReference type="InterPro" id="IPR011989">
    <property type="entry name" value="ARM-like"/>
</dbReference>
<dbReference type="Gene3D" id="1.10.287.1490">
    <property type="match status" value="1"/>
</dbReference>
<organism evidence="7 8">
    <name type="scientific">Candidatus Schekmanbacteria bacterium RBG_16_38_10</name>
    <dbReference type="NCBI Taxonomy" id="1817879"/>
    <lineage>
        <taxon>Bacteria</taxon>
        <taxon>Candidatus Schekmaniibacteriota</taxon>
    </lineage>
</organism>
<evidence type="ECO:0000256" key="3">
    <source>
        <dbReference type="PROSITE-ProRule" id="PRU00339"/>
    </source>
</evidence>
<dbReference type="Gene3D" id="1.25.40.10">
    <property type="entry name" value="Tetratricopeptide repeat domain"/>
    <property type="match status" value="1"/>
</dbReference>
<dbReference type="SUPFAM" id="SSF48452">
    <property type="entry name" value="TPR-like"/>
    <property type="match status" value="1"/>
</dbReference>
<dbReference type="SUPFAM" id="SSF48371">
    <property type="entry name" value="ARM repeat"/>
    <property type="match status" value="1"/>
</dbReference>
<dbReference type="EMBL" id="MGDE01000123">
    <property type="protein sequence ID" value="OGL45626.1"/>
    <property type="molecule type" value="Genomic_DNA"/>
</dbReference>
<dbReference type="SMART" id="SM00028">
    <property type="entry name" value="TPR"/>
    <property type="match status" value="3"/>
</dbReference>
<feature type="transmembrane region" description="Helical" evidence="5">
    <location>
        <begin position="258"/>
        <end position="279"/>
    </location>
</feature>
<dbReference type="InterPro" id="IPR019734">
    <property type="entry name" value="TPR_rpt"/>
</dbReference>
<feature type="coiled-coil region" evidence="4">
    <location>
        <begin position="154"/>
        <end position="241"/>
    </location>
</feature>
<keyword evidence="2 3" id="KW-0802">TPR repeat</keyword>
<feature type="signal peptide" evidence="6">
    <location>
        <begin position="1"/>
        <end position="21"/>
    </location>
</feature>
<dbReference type="Pfam" id="PF13414">
    <property type="entry name" value="TPR_11"/>
    <property type="match status" value="1"/>
</dbReference>
<proteinExistence type="predicted"/>
<evidence type="ECO:0000256" key="1">
    <source>
        <dbReference type="ARBA" id="ARBA00022737"/>
    </source>
</evidence>
<dbReference type="InterPro" id="IPR011990">
    <property type="entry name" value="TPR-like_helical_dom_sf"/>
</dbReference>
<dbReference type="PANTHER" id="PTHR44858">
    <property type="entry name" value="TETRATRICOPEPTIDE REPEAT PROTEIN 6"/>
    <property type="match status" value="1"/>
</dbReference>
<dbReference type="AlphaFoldDB" id="A0A1F7RVP3"/>
<dbReference type="PANTHER" id="PTHR44858:SF1">
    <property type="entry name" value="UDP-N-ACETYLGLUCOSAMINE--PEPTIDE N-ACETYLGLUCOSAMINYLTRANSFERASE SPINDLY-RELATED"/>
    <property type="match status" value="1"/>
</dbReference>
<evidence type="ECO:0000256" key="6">
    <source>
        <dbReference type="SAM" id="SignalP"/>
    </source>
</evidence>
<feature type="repeat" description="TPR" evidence="3">
    <location>
        <begin position="411"/>
        <end position="444"/>
    </location>
</feature>
<evidence type="ECO:0000313" key="8">
    <source>
        <dbReference type="Proteomes" id="UP000178797"/>
    </source>
</evidence>
<feature type="chain" id="PRO_5009532290" evidence="6">
    <location>
        <begin position="22"/>
        <end position="537"/>
    </location>
</feature>
<gene>
    <name evidence="7" type="ORF">A2W05_01780</name>
</gene>